<dbReference type="InterPro" id="IPR035979">
    <property type="entry name" value="RBD_domain_sf"/>
</dbReference>
<keyword evidence="2" id="KW-1185">Reference proteome</keyword>
<dbReference type="SUPFAM" id="SSF54928">
    <property type="entry name" value="RNA-binding domain, RBD"/>
    <property type="match status" value="1"/>
</dbReference>
<sequence>MKNQFRISSLNPNAIPWDPYTERGSEEERTIFVTFSNGYPLTEREIRRFFFRSFGAQVENVYIHRPNIRAPPLFGRVVFFHRSSALMVLENRQEAHYRIGDKSIWCKKYDQNKRDELKK</sequence>
<dbReference type="Proteomes" id="UP001443914">
    <property type="component" value="Unassembled WGS sequence"/>
</dbReference>
<proteinExistence type="predicted"/>
<evidence type="ECO:0008006" key="3">
    <source>
        <dbReference type="Google" id="ProtNLM"/>
    </source>
</evidence>
<dbReference type="EMBL" id="JBDFQZ010000001">
    <property type="protein sequence ID" value="KAK9758150.1"/>
    <property type="molecule type" value="Genomic_DNA"/>
</dbReference>
<name>A0AAW1NK08_SAPOF</name>
<dbReference type="PANTHER" id="PTHR33527">
    <property type="entry name" value="OS07G0274300 PROTEIN"/>
    <property type="match status" value="1"/>
</dbReference>
<reference evidence="1" key="1">
    <citation type="submission" date="2024-03" db="EMBL/GenBank/DDBJ databases">
        <title>WGS assembly of Saponaria officinalis var. Norfolk2.</title>
        <authorList>
            <person name="Jenkins J."/>
            <person name="Shu S."/>
            <person name="Grimwood J."/>
            <person name="Barry K."/>
            <person name="Goodstein D."/>
            <person name="Schmutz J."/>
            <person name="Leebens-Mack J."/>
            <person name="Osbourn A."/>
        </authorList>
    </citation>
    <scope>NUCLEOTIDE SEQUENCE [LARGE SCALE GENOMIC DNA]</scope>
    <source>
        <strain evidence="1">JIC</strain>
    </source>
</reference>
<evidence type="ECO:0000313" key="2">
    <source>
        <dbReference type="Proteomes" id="UP001443914"/>
    </source>
</evidence>
<comment type="caution">
    <text evidence="1">The sequence shown here is derived from an EMBL/GenBank/DDBJ whole genome shotgun (WGS) entry which is preliminary data.</text>
</comment>
<protein>
    <recommendedName>
        <fullName evidence="3">RRM domain-containing protein</fullName>
    </recommendedName>
</protein>
<accession>A0AAW1NK08</accession>
<evidence type="ECO:0000313" key="1">
    <source>
        <dbReference type="EMBL" id="KAK9758150.1"/>
    </source>
</evidence>
<dbReference type="PANTHER" id="PTHR33527:SF45">
    <property type="entry name" value="RRM DOMAIN-CONTAINING PROTEIN"/>
    <property type="match status" value="1"/>
</dbReference>
<dbReference type="GO" id="GO:0003676">
    <property type="term" value="F:nucleic acid binding"/>
    <property type="evidence" value="ECO:0007669"/>
    <property type="project" value="InterPro"/>
</dbReference>
<gene>
    <name evidence="1" type="ORF">RND81_01G210800</name>
</gene>
<organism evidence="1 2">
    <name type="scientific">Saponaria officinalis</name>
    <name type="common">Common soapwort</name>
    <name type="synonym">Lychnis saponaria</name>
    <dbReference type="NCBI Taxonomy" id="3572"/>
    <lineage>
        <taxon>Eukaryota</taxon>
        <taxon>Viridiplantae</taxon>
        <taxon>Streptophyta</taxon>
        <taxon>Embryophyta</taxon>
        <taxon>Tracheophyta</taxon>
        <taxon>Spermatophyta</taxon>
        <taxon>Magnoliopsida</taxon>
        <taxon>eudicotyledons</taxon>
        <taxon>Gunneridae</taxon>
        <taxon>Pentapetalae</taxon>
        <taxon>Caryophyllales</taxon>
        <taxon>Caryophyllaceae</taxon>
        <taxon>Caryophylleae</taxon>
        <taxon>Saponaria</taxon>
    </lineage>
</organism>
<dbReference type="AlphaFoldDB" id="A0AAW1NK08"/>